<accession>A0AAE1GHB6</accession>
<feature type="compositionally biased region" description="Polar residues" evidence="2">
    <location>
        <begin position="32"/>
        <end position="43"/>
    </location>
</feature>
<reference evidence="4" key="1">
    <citation type="submission" date="2023-10" db="EMBL/GenBank/DDBJ databases">
        <title>Genome assemblies of two species of porcelain crab, Petrolisthes cinctipes and Petrolisthes manimaculis (Anomura: Porcellanidae).</title>
        <authorList>
            <person name="Angst P."/>
        </authorList>
    </citation>
    <scope>NUCLEOTIDE SEQUENCE</scope>
    <source>
        <strain evidence="4">PB745_01</strain>
        <tissue evidence="4">Gill</tissue>
    </source>
</reference>
<dbReference type="GO" id="GO:0003676">
    <property type="term" value="F:nucleic acid binding"/>
    <property type="evidence" value="ECO:0007669"/>
    <property type="project" value="InterPro"/>
</dbReference>
<dbReference type="Proteomes" id="UP001286313">
    <property type="component" value="Unassembled WGS sequence"/>
</dbReference>
<sequence length="315" mass="34855">MSVSKKRQEDMRKREAEEQRFNQLVAALGGQPVQQGSASSPTGNLDPELPPTPAASTPVPKATVIPPHTLSQVATMQDFKKWRQQWEAYAVLVDFYKQPQTKKLIQLQPCLSPEMRRTLERKKQAGKQSVHRDTVDCRGNKAQPRAACDRCGGRPHPKDRCPAVDERCCSCGKVGHYARRCRSKPIRCAKDPPGVRDRRGNVMCVVGNPRNTETPSCSAIYTTYTRAVDATSTSLVGPTSPSIKLQVQLRNQSGWVECMPDTGAYTTVMVPKLLSALGLTSADLRPSIELGLSNPDGTPMYLSPPRVIVRNYDLW</sequence>
<evidence type="ECO:0000259" key="3">
    <source>
        <dbReference type="PROSITE" id="PS50158"/>
    </source>
</evidence>
<keyword evidence="1" id="KW-0862">Zinc</keyword>
<protein>
    <recommendedName>
        <fullName evidence="3">CCHC-type domain-containing protein</fullName>
    </recommendedName>
</protein>
<dbReference type="Gene3D" id="4.10.60.10">
    <property type="entry name" value="Zinc finger, CCHC-type"/>
    <property type="match status" value="1"/>
</dbReference>
<proteinExistence type="predicted"/>
<dbReference type="PROSITE" id="PS50158">
    <property type="entry name" value="ZF_CCHC"/>
    <property type="match status" value="1"/>
</dbReference>
<evidence type="ECO:0000313" key="4">
    <source>
        <dbReference type="EMBL" id="KAK3891812.1"/>
    </source>
</evidence>
<feature type="domain" description="CCHC-type" evidence="3">
    <location>
        <begin position="167"/>
        <end position="183"/>
    </location>
</feature>
<dbReference type="InterPro" id="IPR001878">
    <property type="entry name" value="Znf_CCHC"/>
</dbReference>
<keyword evidence="5" id="KW-1185">Reference proteome</keyword>
<evidence type="ECO:0000256" key="2">
    <source>
        <dbReference type="SAM" id="MobiDB-lite"/>
    </source>
</evidence>
<dbReference type="EMBL" id="JAWQEG010000302">
    <property type="protein sequence ID" value="KAK3891812.1"/>
    <property type="molecule type" value="Genomic_DNA"/>
</dbReference>
<comment type="caution">
    <text evidence="4">The sequence shown here is derived from an EMBL/GenBank/DDBJ whole genome shotgun (WGS) entry which is preliminary data.</text>
</comment>
<evidence type="ECO:0000256" key="1">
    <source>
        <dbReference type="PROSITE-ProRule" id="PRU00047"/>
    </source>
</evidence>
<evidence type="ECO:0000313" key="5">
    <source>
        <dbReference type="Proteomes" id="UP001286313"/>
    </source>
</evidence>
<name>A0AAE1GHB6_PETCI</name>
<dbReference type="SMART" id="SM00343">
    <property type="entry name" value="ZnF_C2HC"/>
    <property type="match status" value="2"/>
</dbReference>
<feature type="region of interest" description="Disordered" evidence="2">
    <location>
        <begin position="1"/>
        <end position="59"/>
    </location>
</feature>
<gene>
    <name evidence="4" type="ORF">Pcinc_004282</name>
</gene>
<dbReference type="GO" id="GO:0008270">
    <property type="term" value="F:zinc ion binding"/>
    <property type="evidence" value="ECO:0007669"/>
    <property type="project" value="UniProtKB-KW"/>
</dbReference>
<feature type="compositionally biased region" description="Basic and acidic residues" evidence="2">
    <location>
        <begin position="1"/>
        <end position="20"/>
    </location>
</feature>
<dbReference type="AlphaFoldDB" id="A0AAE1GHB6"/>
<keyword evidence="1" id="KW-0479">Metal-binding</keyword>
<organism evidence="4 5">
    <name type="scientific">Petrolisthes cinctipes</name>
    <name type="common">Flat porcelain crab</name>
    <dbReference type="NCBI Taxonomy" id="88211"/>
    <lineage>
        <taxon>Eukaryota</taxon>
        <taxon>Metazoa</taxon>
        <taxon>Ecdysozoa</taxon>
        <taxon>Arthropoda</taxon>
        <taxon>Crustacea</taxon>
        <taxon>Multicrustacea</taxon>
        <taxon>Malacostraca</taxon>
        <taxon>Eumalacostraca</taxon>
        <taxon>Eucarida</taxon>
        <taxon>Decapoda</taxon>
        <taxon>Pleocyemata</taxon>
        <taxon>Anomura</taxon>
        <taxon>Galatheoidea</taxon>
        <taxon>Porcellanidae</taxon>
        <taxon>Petrolisthes</taxon>
    </lineage>
</organism>
<keyword evidence="1" id="KW-0863">Zinc-finger</keyword>